<keyword evidence="8" id="KW-1185">Reference proteome</keyword>
<gene>
    <name evidence="7" type="ORF">I8J30_24510</name>
</gene>
<accession>A0ABS5CJ64</accession>
<evidence type="ECO:0000259" key="6">
    <source>
        <dbReference type="PROSITE" id="PS50931"/>
    </source>
</evidence>
<dbReference type="Gene3D" id="3.40.190.290">
    <property type="match status" value="1"/>
</dbReference>
<dbReference type="InterPro" id="IPR036388">
    <property type="entry name" value="WH-like_DNA-bd_sf"/>
</dbReference>
<evidence type="ECO:0000256" key="2">
    <source>
        <dbReference type="ARBA" id="ARBA00023015"/>
    </source>
</evidence>
<evidence type="ECO:0000313" key="8">
    <source>
        <dbReference type="Proteomes" id="UP000673394"/>
    </source>
</evidence>
<reference evidence="7 8" key="1">
    <citation type="submission" date="2021-04" db="EMBL/GenBank/DDBJ databases">
        <title>Paenibacillus sp. DLE-14 whole genome sequence.</title>
        <authorList>
            <person name="Ham Y.J."/>
        </authorList>
    </citation>
    <scope>NUCLEOTIDE SEQUENCE [LARGE SCALE GENOMIC DNA]</scope>
    <source>
        <strain evidence="7 8">DLE-14</strain>
    </source>
</reference>
<keyword evidence="4" id="KW-0804">Transcription</keyword>
<dbReference type="EMBL" id="JAGKSP010000013">
    <property type="protein sequence ID" value="MBP3965888.1"/>
    <property type="molecule type" value="Genomic_DNA"/>
</dbReference>
<dbReference type="PANTHER" id="PTHR30419">
    <property type="entry name" value="HTH-TYPE TRANSCRIPTIONAL REGULATOR YBHD"/>
    <property type="match status" value="1"/>
</dbReference>
<protein>
    <submittedName>
        <fullName evidence="7">LysR family transcriptional regulator</fullName>
    </submittedName>
</protein>
<evidence type="ECO:0000256" key="1">
    <source>
        <dbReference type="ARBA" id="ARBA00009437"/>
    </source>
</evidence>
<dbReference type="SUPFAM" id="SSF53850">
    <property type="entry name" value="Periplasmic binding protein-like II"/>
    <property type="match status" value="1"/>
</dbReference>
<evidence type="ECO:0000256" key="4">
    <source>
        <dbReference type="ARBA" id="ARBA00023163"/>
    </source>
</evidence>
<dbReference type="PANTHER" id="PTHR30419:SF28">
    <property type="entry name" value="HTH-TYPE TRANSCRIPTIONAL REGULATOR BSDA"/>
    <property type="match status" value="1"/>
</dbReference>
<comment type="caution">
    <text evidence="7">The sequence shown here is derived from an EMBL/GenBank/DDBJ whole genome shotgun (WGS) entry which is preliminary data.</text>
</comment>
<keyword evidence="5" id="KW-0175">Coiled coil</keyword>
<dbReference type="PROSITE" id="PS50931">
    <property type="entry name" value="HTH_LYSR"/>
    <property type="match status" value="1"/>
</dbReference>
<dbReference type="PRINTS" id="PR00039">
    <property type="entry name" value="HTHLYSR"/>
</dbReference>
<dbReference type="Gene3D" id="1.10.10.10">
    <property type="entry name" value="Winged helix-like DNA-binding domain superfamily/Winged helix DNA-binding domain"/>
    <property type="match status" value="1"/>
</dbReference>
<feature type="domain" description="HTH lysR-type" evidence="6">
    <location>
        <begin position="1"/>
        <end position="58"/>
    </location>
</feature>
<dbReference type="Proteomes" id="UP000673394">
    <property type="component" value="Unassembled WGS sequence"/>
</dbReference>
<evidence type="ECO:0000256" key="5">
    <source>
        <dbReference type="SAM" id="Coils"/>
    </source>
</evidence>
<sequence length="298" mass="34090">MELLQLQYFKTTAKLEQMTKAAEILQIAQPSLSRTISRLEEHFGVPLFDRQGRTIRLNAYGKVLLRRVEHVFQELEEAEREIRDMSGVDRGIITLAVSLTNLLPEMLGEFLQLHPNVSFRQIVEPTDVMNQMLENGAIDMCLTFAQIEGAAIEQELLRTEEIHLFVPDHHPLIGRESVSLNELKQETFIGLHTGYWFRNLTDRLCMNAAGFKPKTTIEVDDVDAVLLLLKKGHGIAFAPDLAWRTRMDLTPNRIKITDLGGSLSLRLAWSGKHYLSSAAQKFREFVLDYFKDLDVKTR</sequence>
<comment type="similarity">
    <text evidence="1">Belongs to the LysR transcriptional regulatory family.</text>
</comment>
<dbReference type="SUPFAM" id="SSF46785">
    <property type="entry name" value="Winged helix' DNA-binding domain"/>
    <property type="match status" value="1"/>
</dbReference>
<evidence type="ECO:0000256" key="3">
    <source>
        <dbReference type="ARBA" id="ARBA00023125"/>
    </source>
</evidence>
<feature type="coiled-coil region" evidence="5">
    <location>
        <begin position="61"/>
        <end position="88"/>
    </location>
</feature>
<name>A0ABS5CJ64_9BACL</name>
<dbReference type="Pfam" id="PF00126">
    <property type="entry name" value="HTH_1"/>
    <property type="match status" value="1"/>
</dbReference>
<keyword evidence="3" id="KW-0238">DNA-binding</keyword>
<proteinExistence type="inferred from homology"/>
<dbReference type="InterPro" id="IPR005119">
    <property type="entry name" value="LysR_subst-bd"/>
</dbReference>
<organism evidence="7 8">
    <name type="scientific">Paenibacillus lignilyticus</name>
    <dbReference type="NCBI Taxonomy" id="1172615"/>
    <lineage>
        <taxon>Bacteria</taxon>
        <taxon>Bacillati</taxon>
        <taxon>Bacillota</taxon>
        <taxon>Bacilli</taxon>
        <taxon>Bacillales</taxon>
        <taxon>Paenibacillaceae</taxon>
        <taxon>Paenibacillus</taxon>
    </lineage>
</organism>
<dbReference type="RefSeq" id="WP_210662646.1">
    <property type="nucleotide sequence ID" value="NZ_JAGKSP010000013.1"/>
</dbReference>
<dbReference type="InterPro" id="IPR036390">
    <property type="entry name" value="WH_DNA-bd_sf"/>
</dbReference>
<keyword evidence="2" id="KW-0805">Transcription regulation</keyword>
<dbReference type="InterPro" id="IPR000847">
    <property type="entry name" value="LysR_HTH_N"/>
</dbReference>
<evidence type="ECO:0000313" key="7">
    <source>
        <dbReference type="EMBL" id="MBP3965888.1"/>
    </source>
</evidence>
<dbReference type="InterPro" id="IPR050950">
    <property type="entry name" value="HTH-type_LysR_regulators"/>
</dbReference>
<dbReference type="Pfam" id="PF03466">
    <property type="entry name" value="LysR_substrate"/>
    <property type="match status" value="1"/>
</dbReference>